<evidence type="ECO:0000256" key="3">
    <source>
        <dbReference type="ARBA" id="ARBA00022660"/>
    </source>
</evidence>
<sequence length="186" mass="20444">MLARSCLRSTRTLNGLRNGANNVTKRAASTSSGAANEAVPTRLNVAAAASTTLALGSMAWYYHLYGPVAFASTPAEEGLHPTKYPWVHEQWFKTYDHQALRRGFQVYQEVCASCHSLERIPYRSLVGSILTVDEAKELAEANEYPGEPNEQGDIELRPGKLADYLPSPYKNEEAARFANNGALLLI</sequence>
<dbReference type="PANTHER" id="PTHR10266">
    <property type="entry name" value="CYTOCHROME C1"/>
    <property type="match status" value="1"/>
</dbReference>
<evidence type="ECO:0000256" key="5">
    <source>
        <dbReference type="ARBA" id="ARBA00022723"/>
    </source>
</evidence>
<accession>A0A8H7N9T8</accession>
<dbReference type="InterPro" id="IPR036909">
    <property type="entry name" value="Cyt_c-like_dom_sf"/>
</dbReference>
<proteinExistence type="predicted"/>
<comment type="caution">
    <text evidence="10">The sequence shown here is derived from an EMBL/GenBank/DDBJ whole genome shotgun (WGS) entry which is preliminary data.</text>
</comment>
<evidence type="ECO:0000256" key="8">
    <source>
        <dbReference type="ARBA" id="ARBA00023136"/>
    </source>
</evidence>
<evidence type="ECO:0000256" key="9">
    <source>
        <dbReference type="PIRSR" id="PIRSR602326-1"/>
    </source>
</evidence>
<feature type="binding site" description="covalent" evidence="9">
    <location>
        <position position="114"/>
    </location>
    <ligand>
        <name>heme c</name>
        <dbReference type="ChEBI" id="CHEBI:61717"/>
    </ligand>
</feature>
<dbReference type="EMBL" id="JADCTT010000005">
    <property type="protein sequence ID" value="KAF9751846.1"/>
    <property type="molecule type" value="Genomic_DNA"/>
</dbReference>
<feature type="binding site" description="covalent" evidence="9">
    <location>
        <position position="115"/>
    </location>
    <ligand>
        <name>heme c</name>
        <dbReference type="ChEBI" id="CHEBI:61717"/>
    </ligand>
</feature>
<protein>
    <recommendedName>
        <fullName evidence="12">Cytochrome c domain-containing protein</fullName>
    </recommendedName>
</protein>
<dbReference type="InterPro" id="IPR002326">
    <property type="entry name" value="Cyt_c1"/>
</dbReference>
<keyword evidence="5 9" id="KW-0479">Metal-binding</keyword>
<dbReference type="AlphaFoldDB" id="A0A8H7N9T8"/>
<comment type="subcellular location">
    <subcellularLocation>
        <location evidence="1">Membrane</location>
    </subcellularLocation>
</comment>
<evidence type="ECO:0000256" key="1">
    <source>
        <dbReference type="ARBA" id="ARBA00004370"/>
    </source>
</evidence>
<dbReference type="PRINTS" id="PR00603">
    <property type="entry name" value="CYTOCHROMEC1"/>
</dbReference>
<dbReference type="GO" id="GO:0016020">
    <property type="term" value="C:membrane"/>
    <property type="evidence" value="ECO:0007669"/>
    <property type="project" value="UniProtKB-SubCell"/>
</dbReference>
<evidence type="ECO:0000256" key="7">
    <source>
        <dbReference type="ARBA" id="ARBA00023004"/>
    </source>
</evidence>
<dbReference type="GO" id="GO:0005739">
    <property type="term" value="C:mitochondrion"/>
    <property type="evidence" value="ECO:0007669"/>
    <property type="project" value="GOC"/>
</dbReference>
<dbReference type="SUPFAM" id="SSF46626">
    <property type="entry name" value="Cytochrome c"/>
    <property type="match status" value="1"/>
</dbReference>
<dbReference type="GO" id="GO:0020037">
    <property type="term" value="F:heme binding"/>
    <property type="evidence" value="ECO:0007669"/>
    <property type="project" value="InterPro"/>
</dbReference>
<evidence type="ECO:0000256" key="6">
    <source>
        <dbReference type="ARBA" id="ARBA00022989"/>
    </source>
</evidence>
<keyword evidence="3" id="KW-0249">Electron transport</keyword>
<dbReference type="GO" id="GO:0006122">
    <property type="term" value="P:mitochondrial electron transport, ubiquinol to cytochrome c"/>
    <property type="evidence" value="ECO:0007669"/>
    <property type="project" value="TreeGrafter"/>
</dbReference>
<dbReference type="PANTHER" id="PTHR10266:SF3">
    <property type="entry name" value="CYTOCHROME C1, HEME PROTEIN, MITOCHONDRIAL"/>
    <property type="match status" value="1"/>
</dbReference>
<dbReference type="Gene3D" id="1.10.760.10">
    <property type="entry name" value="Cytochrome c-like domain"/>
    <property type="match status" value="1"/>
</dbReference>
<keyword evidence="3" id="KW-0813">Transport</keyword>
<keyword evidence="8" id="KW-0472">Membrane</keyword>
<gene>
    <name evidence="10" type="ORF">IM811_013640</name>
</gene>
<name>A0A8H7N9T8_BIOOC</name>
<evidence type="ECO:0000256" key="2">
    <source>
        <dbReference type="ARBA" id="ARBA00022617"/>
    </source>
</evidence>
<dbReference type="GO" id="GO:0046872">
    <property type="term" value="F:metal ion binding"/>
    <property type="evidence" value="ECO:0007669"/>
    <property type="project" value="UniProtKB-KW"/>
</dbReference>
<dbReference type="Proteomes" id="UP000616885">
    <property type="component" value="Unassembled WGS sequence"/>
</dbReference>
<evidence type="ECO:0000256" key="4">
    <source>
        <dbReference type="ARBA" id="ARBA00022692"/>
    </source>
</evidence>
<keyword evidence="3" id="KW-0679">Respiratory chain</keyword>
<dbReference type="Pfam" id="PF02167">
    <property type="entry name" value="Cytochrom_C1"/>
    <property type="match status" value="1"/>
</dbReference>
<evidence type="ECO:0000313" key="11">
    <source>
        <dbReference type="Proteomes" id="UP000616885"/>
    </source>
</evidence>
<comment type="cofactor">
    <cofactor evidence="9">
        <name>heme c</name>
        <dbReference type="ChEBI" id="CHEBI:61717"/>
    </cofactor>
    <text evidence="9">Binds 1 heme c group covalently per subunit.</text>
</comment>
<organism evidence="10 11">
    <name type="scientific">Bionectria ochroleuca</name>
    <name type="common">Gliocladium roseum</name>
    <dbReference type="NCBI Taxonomy" id="29856"/>
    <lineage>
        <taxon>Eukaryota</taxon>
        <taxon>Fungi</taxon>
        <taxon>Dikarya</taxon>
        <taxon>Ascomycota</taxon>
        <taxon>Pezizomycotina</taxon>
        <taxon>Sordariomycetes</taxon>
        <taxon>Hypocreomycetidae</taxon>
        <taxon>Hypocreales</taxon>
        <taxon>Bionectriaceae</taxon>
        <taxon>Clonostachys</taxon>
    </lineage>
</organism>
<keyword evidence="6" id="KW-1133">Transmembrane helix</keyword>
<reference evidence="10" key="1">
    <citation type="submission" date="2020-10" db="EMBL/GenBank/DDBJ databases">
        <title>High-Quality Genome Resource of Clonostachys rosea strain S41 by Oxford Nanopore Long-Read Sequencing.</title>
        <authorList>
            <person name="Wang H."/>
        </authorList>
    </citation>
    <scope>NUCLEOTIDE SEQUENCE</scope>
    <source>
        <strain evidence="10">S41</strain>
    </source>
</reference>
<keyword evidence="2 9" id="KW-0349">Heme</keyword>
<evidence type="ECO:0008006" key="12">
    <source>
        <dbReference type="Google" id="ProtNLM"/>
    </source>
</evidence>
<feature type="binding site" description="covalent" evidence="9">
    <location>
        <position position="111"/>
    </location>
    <ligand>
        <name>heme c</name>
        <dbReference type="ChEBI" id="CHEBI:61717"/>
    </ligand>
</feature>
<keyword evidence="7 9" id="KW-0408">Iron</keyword>
<dbReference type="GO" id="GO:0009055">
    <property type="term" value="F:electron transfer activity"/>
    <property type="evidence" value="ECO:0007669"/>
    <property type="project" value="InterPro"/>
</dbReference>
<keyword evidence="4" id="KW-0812">Transmembrane</keyword>
<evidence type="ECO:0000313" key="10">
    <source>
        <dbReference type="EMBL" id="KAF9751846.1"/>
    </source>
</evidence>